<organism evidence="1 2">
    <name type="scientific">Paspalum notatum var. saurae</name>
    <dbReference type="NCBI Taxonomy" id="547442"/>
    <lineage>
        <taxon>Eukaryota</taxon>
        <taxon>Viridiplantae</taxon>
        <taxon>Streptophyta</taxon>
        <taxon>Embryophyta</taxon>
        <taxon>Tracheophyta</taxon>
        <taxon>Spermatophyta</taxon>
        <taxon>Magnoliopsida</taxon>
        <taxon>Liliopsida</taxon>
        <taxon>Poales</taxon>
        <taxon>Poaceae</taxon>
        <taxon>PACMAD clade</taxon>
        <taxon>Panicoideae</taxon>
        <taxon>Andropogonodae</taxon>
        <taxon>Paspaleae</taxon>
        <taxon>Paspalinae</taxon>
        <taxon>Paspalum</taxon>
    </lineage>
</organism>
<gene>
    <name evidence="1" type="ORF">U9M48_026102</name>
</gene>
<dbReference type="EMBL" id="CP144750">
    <property type="protein sequence ID" value="WVZ78380.1"/>
    <property type="molecule type" value="Genomic_DNA"/>
</dbReference>
<dbReference type="EMBL" id="CP144750">
    <property type="protein sequence ID" value="WVZ78385.1"/>
    <property type="molecule type" value="Genomic_DNA"/>
</dbReference>
<protein>
    <submittedName>
        <fullName evidence="1">Uncharacterized protein</fullName>
    </submittedName>
</protein>
<reference evidence="1 2" key="1">
    <citation type="submission" date="2024-02" db="EMBL/GenBank/DDBJ databases">
        <title>High-quality chromosome-scale genome assembly of Pensacola bahiagrass (Paspalum notatum Flugge var. saurae).</title>
        <authorList>
            <person name="Vega J.M."/>
            <person name="Podio M."/>
            <person name="Orjuela J."/>
            <person name="Siena L.A."/>
            <person name="Pessino S.C."/>
            <person name="Combes M.C."/>
            <person name="Mariac C."/>
            <person name="Albertini E."/>
            <person name="Pupilli F."/>
            <person name="Ortiz J.P.A."/>
            <person name="Leblanc O."/>
        </authorList>
    </citation>
    <scope>NUCLEOTIDE SEQUENCE [LARGE SCALE GENOMIC DNA]</scope>
    <source>
        <strain evidence="1">R1</strain>
        <tissue evidence="1">Leaf</tissue>
    </source>
</reference>
<evidence type="ECO:0000313" key="2">
    <source>
        <dbReference type="Proteomes" id="UP001341281"/>
    </source>
</evidence>
<evidence type="ECO:0000313" key="1">
    <source>
        <dbReference type="EMBL" id="WVZ78386.1"/>
    </source>
</evidence>
<sequence length="144" mass="15437">MHALINAESPSNQCSLSESDELIESVRLTVSLSPAWDPGDQDCLGLARAHRLLSLVVVGEVQEEVSVAAVAPTINNSYKVVVELATTNTDKVLRLNLAEQQCHSSGSLLALLPGIWAMVRLTENCSHHTTMVAVEVDVGQARPP</sequence>
<name>A0AAQ3WZ04_PASNO</name>
<dbReference type="Proteomes" id="UP001341281">
    <property type="component" value="Chromosome 06"/>
</dbReference>
<keyword evidence="2" id="KW-1185">Reference proteome</keyword>
<accession>A0AAQ3WZ04</accession>
<dbReference type="AlphaFoldDB" id="A0AAQ3WZ04"/>
<dbReference type="EMBL" id="CP144750">
    <property type="protein sequence ID" value="WVZ78386.1"/>
    <property type="molecule type" value="Genomic_DNA"/>
</dbReference>
<proteinExistence type="predicted"/>